<evidence type="ECO:0000256" key="8">
    <source>
        <dbReference type="ARBA" id="ARBA00023126"/>
    </source>
</evidence>
<keyword evidence="8 10" id="KW-0570">Pentose shunt</keyword>
<evidence type="ECO:0000256" key="3">
    <source>
        <dbReference type="ARBA" id="ARBA00004857"/>
    </source>
</evidence>
<dbReference type="InterPro" id="IPR004732">
    <property type="entry name" value="Transaldolase_2"/>
</dbReference>
<evidence type="ECO:0000256" key="4">
    <source>
        <dbReference type="ARBA" id="ARBA00008426"/>
    </source>
</evidence>
<dbReference type="PIRSF" id="PIRSF036915">
    <property type="entry name" value="Trnald_Bac_Plnt"/>
    <property type="match status" value="1"/>
</dbReference>
<organism evidence="11 12">
    <name type="scientific">Streptomyces luteireticuli</name>
    <dbReference type="NCBI Taxonomy" id="173858"/>
    <lineage>
        <taxon>Bacteria</taxon>
        <taxon>Bacillati</taxon>
        <taxon>Actinomycetota</taxon>
        <taxon>Actinomycetes</taxon>
        <taxon>Kitasatosporales</taxon>
        <taxon>Streptomycetaceae</taxon>
        <taxon>Streptomyces</taxon>
    </lineage>
</organism>
<gene>
    <name evidence="11" type="primary">tal_3</name>
    <name evidence="10" type="synonym">tal</name>
    <name evidence="11" type="ORF">GCM10010357_35150</name>
</gene>
<dbReference type="InterPro" id="IPR013785">
    <property type="entry name" value="Aldolase_TIM"/>
</dbReference>
<dbReference type="InterPro" id="IPR001585">
    <property type="entry name" value="TAL/FSA"/>
</dbReference>
<comment type="similarity">
    <text evidence="4 10">Belongs to the transaldolase family. Type 2 subfamily.</text>
</comment>
<keyword evidence="9 10" id="KW-0704">Schiff base</keyword>
<protein>
    <recommendedName>
        <fullName evidence="5 10">Transaldolase</fullName>
        <ecNumber evidence="5 10">2.2.1.2</ecNumber>
    </recommendedName>
</protein>
<evidence type="ECO:0000256" key="9">
    <source>
        <dbReference type="ARBA" id="ARBA00023270"/>
    </source>
</evidence>
<evidence type="ECO:0000313" key="12">
    <source>
        <dbReference type="Proteomes" id="UP001500879"/>
    </source>
</evidence>
<dbReference type="EMBL" id="BAAABX010000041">
    <property type="protein sequence ID" value="GAA0411048.1"/>
    <property type="molecule type" value="Genomic_DNA"/>
</dbReference>
<evidence type="ECO:0000256" key="5">
    <source>
        <dbReference type="ARBA" id="ARBA00013151"/>
    </source>
</evidence>
<dbReference type="Gene3D" id="3.20.20.70">
    <property type="entry name" value="Aldolase class I"/>
    <property type="match status" value="1"/>
</dbReference>
<reference evidence="12" key="1">
    <citation type="journal article" date="2019" name="Int. J. Syst. Evol. Microbiol.">
        <title>The Global Catalogue of Microorganisms (GCM) 10K type strain sequencing project: providing services to taxonomists for standard genome sequencing and annotation.</title>
        <authorList>
            <consortium name="The Broad Institute Genomics Platform"/>
            <consortium name="The Broad Institute Genome Sequencing Center for Infectious Disease"/>
            <person name="Wu L."/>
            <person name="Ma J."/>
        </authorList>
    </citation>
    <scope>NUCLEOTIDE SEQUENCE [LARGE SCALE GENOMIC DNA]</scope>
    <source>
        <strain evidence="12">JCM 4788</strain>
    </source>
</reference>
<comment type="subcellular location">
    <subcellularLocation>
        <location evidence="2 10">Cytoplasm</location>
    </subcellularLocation>
</comment>
<comment type="pathway">
    <text evidence="3 10">Carbohydrate degradation; pentose phosphate pathway; D-glyceraldehyde 3-phosphate and beta-D-fructose 6-phosphate from D-ribose 5-phosphate and D-xylulose 5-phosphate (non-oxidative stage): step 2/3.</text>
</comment>
<proteinExistence type="inferred from homology"/>
<dbReference type="PANTHER" id="PTHR10683:SF31">
    <property type="entry name" value="TRANSALDOLASE"/>
    <property type="match status" value="1"/>
</dbReference>
<sequence>MGESKAGPAPGGLDALAAEGVAPWLGGLRRSLVTSGRLPELLTGAGLRGASFGPEGLAADAAEDDGCREQLSLLARRPAAPDTAVLALSAYDLRSACDVLRPVFDAGHGSDGCVSMDVDAALAHDADGTVAAAEELHRAARRSNALVKIPATGRGLTAARACLGRGIGVHVTEIFSARRYGQALDACLDGLEDARAAGHDLAALPVCTSLAAGRIEAGIDARLTALGTPDALALRGTAALAVARLAYRLYEERLGTACWRRLAAAGARPPRPLWEAAGGDAGRELRHAETLVAWGTGVVLSPAALAAAAAGARPEGDTLTCRHREAAALVEEVERLGVSFEDTAAELAGDRLERLTDAWRVLRRVVGEQLRVGRR</sequence>
<name>A0ABP3IMK3_9ACTN</name>
<evidence type="ECO:0000256" key="6">
    <source>
        <dbReference type="ARBA" id="ARBA00022490"/>
    </source>
</evidence>
<comment type="caution">
    <text evidence="11">The sequence shown here is derived from an EMBL/GenBank/DDBJ whole genome shotgun (WGS) entry which is preliminary data.</text>
</comment>
<comment type="catalytic activity">
    <reaction evidence="10">
        <text>D-sedoheptulose 7-phosphate + D-glyceraldehyde 3-phosphate = D-erythrose 4-phosphate + beta-D-fructose 6-phosphate</text>
        <dbReference type="Rhea" id="RHEA:17053"/>
        <dbReference type="ChEBI" id="CHEBI:16897"/>
        <dbReference type="ChEBI" id="CHEBI:57483"/>
        <dbReference type="ChEBI" id="CHEBI:57634"/>
        <dbReference type="ChEBI" id="CHEBI:59776"/>
        <dbReference type="EC" id="2.2.1.2"/>
    </reaction>
</comment>
<dbReference type="SUPFAM" id="SSF51569">
    <property type="entry name" value="Aldolase"/>
    <property type="match status" value="1"/>
</dbReference>
<keyword evidence="7 10" id="KW-0808">Transferase</keyword>
<accession>A0ABP3IMK3</accession>
<evidence type="ECO:0000256" key="10">
    <source>
        <dbReference type="HAMAP-Rule" id="MF_00493"/>
    </source>
</evidence>
<comment type="function">
    <text evidence="1 10">Transaldolase is important for the balance of metabolites in the pentose-phosphate pathway.</text>
</comment>
<keyword evidence="12" id="KW-1185">Reference proteome</keyword>
<feature type="active site" description="Schiff-base intermediate with substrate" evidence="10">
    <location>
        <position position="148"/>
    </location>
</feature>
<dbReference type="RefSeq" id="WP_344025246.1">
    <property type="nucleotide sequence ID" value="NZ_BAAABX010000041.1"/>
</dbReference>
<keyword evidence="6 10" id="KW-0963">Cytoplasm</keyword>
<dbReference type="Proteomes" id="UP001500879">
    <property type="component" value="Unassembled WGS sequence"/>
</dbReference>
<dbReference type="EC" id="2.2.1.2" evidence="5 10"/>
<dbReference type="PANTHER" id="PTHR10683">
    <property type="entry name" value="TRANSALDOLASE"/>
    <property type="match status" value="1"/>
</dbReference>
<evidence type="ECO:0000256" key="7">
    <source>
        <dbReference type="ARBA" id="ARBA00022679"/>
    </source>
</evidence>
<evidence type="ECO:0000313" key="11">
    <source>
        <dbReference type="EMBL" id="GAA0411048.1"/>
    </source>
</evidence>
<dbReference type="HAMAP" id="MF_00493">
    <property type="entry name" value="Transaldolase_2"/>
    <property type="match status" value="1"/>
</dbReference>
<evidence type="ECO:0000256" key="1">
    <source>
        <dbReference type="ARBA" id="ARBA00003518"/>
    </source>
</evidence>
<dbReference type="Pfam" id="PF00923">
    <property type="entry name" value="TAL_FSA"/>
    <property type="match status" value="1"/>
</dbReference>
<evidence type="ECO:0000256" key="2">
    <source>
        <dbReference type="ARBA" id="ARBA00004496"/>
    </source>
</evidence>